<evidence type="ECO:0000313" key="3">
    <source>
        <dbReference type="WBParaSite" id="Minc3s03657g34452"/>
    </source>
</evidence>
<keyword evidence="1" id="KW-0812">Transmembrane</keyword>
<keyword evidence="2" id="KW-1185">Reference proteome</keyword>
<evidence type="ECO:0000256" key="1">
    <source>
        <dbReference type="SAM" id="Phobius"/>
    </source>
</evidence>
<dbReference type="AlphaFoldDB" id="A0A914N2M6"/>
<keyword evidence="1" id="KW-0472">Membrane</keyword>
<feature type="transmembrane region" description="Helical" evidence="1">
    <location>
        <begin position="326"/>
        <end position="347"/>
    </location>
</feature>
<evidence type="ECO:0000313" key="2">
    <source>
        <dbReference type="Proteomes" id="UP000887563"/>
    </source>
</evidence>
<accession>A0A914N2M6</accession>
<organism evidence="2 3">
    <name type="scientific">Meloidogyne incognita</name>
    <name type="common">Southern root-knot nematode worm</name>
    <name type="synonym">Oxyuris incognita</name>
    <dbReference type="NCBI Taxonomy" id="6306"/>
    <lineage>
        <taxon>Eukaryota</taxon>
        <taxon>Metazoa</taxon>
        <taxon>Ecdysozoa</taxon>
        <taxon>Nematoda</taxon>
        <taxon>Chromadorea</taxon>
        <taxon>Rhabditida</taxon>
        <taxon>Tylenchina</taxon>
        <taxon>Tylenchomorpha</taxon>
        <taxon>Tylenchoidea</taxon>
        <taxon>Meloidogynidae</taxon>
        <taxon>Meloidogyninae</taxon>
        <taxon>Meloidogyne</taxon>
        <taxon>Meloidogyne incognita group</taxon>
    </lineage>
</organism>
<keyword evidence="1" id="KW-1133">Transmembrane helix</keyword>
<dbReference type="Proteomes" id="UP000887563">
    <property type="component" value="Unplaced"/>
</dbReference>
<feature type="transmembrane region" description="Helical" evidence="1">
    <location>
        <begin position="121"/>
        <end position="139"/>
    </location>
</feature>
<proteinExistence type="predicted"/>
<feature type="transmembrane region" description="Helical" evidence="1">
    <location>
        <begin position="224"/>
        <end position="243"/>
    </location>
</feature>
<feature type="transmembrane region" description="Helical" evidence="1">
    <location>
        <begin position="276"/>
        <end position="300"/>
    </location>
</feature>
<sequence length="348" mass="40099">MISSRSKSLEDHNVLLNCSKQLFETLVAVKRLIINQWHSISRVLKDMKGIFLQVFLPVEKRQQNFTFVDALADVTSLNLDNATLFYEIHDMYFSVTILLIALTLGEIIGNLWTEFAWAPQLAVYQALTVILLLPLQLSVERIHETIKQRRSDLYVKIFFIGFSMGRLCDYNLMLNAPKIICPMVFCILIDKFGVFKDDNIVLRQKQSHCSSPIRFFTRQEESRLDLFIGLALTVNAIVWILLVQEESRLDLFIGLALTVNAIVWILLVLTARISFFCFFLSFICCGINLKVLFIHLQLFYYGLNQLLQENSTIQRPIWSFGATNPWLANADLVYVFCVLAFDVFVSVI</sequence>
<feature type="transmembrane region" description="Helical" evidence="1">
    <location>
        <begin position="91"/>
        <end position="109"/>
    </location>
</feature>
<dbReference type="WBParaSite" id="Minc3s03657g34452">
    <property type="protein sequence ID" value="Minc3s03657g34452"/>
    <property type="gene ID" value="Minc3s03657g34452"/>
</dbReference>
<name>A0A914N2M6_MELIC</name>
<feature type="transmembrane region" description="Helical" evidence="1">
    <location>
        <begin position="249"/>
        <end position="269"/>
    </location>
</feature>
<reference evidence="3" key="1">
    <citation type="submission" date="2022-11" db="UniProtKB">
        <authorList>
            <consortium name="WormBaseParasite"/>
        </authorList>
    </citation>
    <scope>IDENTIFICATION</scope>
</reference>
<protein>
    <submittedName>
        <fullName evidence="3">XK-related protein</fullName>
    </submittedName>
</protein>